<dbReference type="STRING" id="1088818.A0A2I0AL11"/>
<feature type="transmembrane region" description="Helical" evidence="1">
    <location>
        <begin position="85"/>
        <end position="110"/>
    </location>
</feature>
<feature type="transmembrane region" description="Helical" evidence="1">
    <location>
        <begin position="464"/>
        <end position="484"/>
    </location>
</feature>
<keyword evidence="2" id="KW-0732">Signal</keyword>
<evidence type="ECO:0000313" key="3">
    <source>
        <dbReference type="EMBL" id="PKA56249.1"/>
    </source>
</evidence>
<dbReference type="PANTHER" id="PTHR31414:SF18">
    <property type="entry name" value="TRANSMEMBRANE PROTEIN-RELATED"/>
    <property type="match status" value="1"/>
</dbReference>
<dbReference type="OrthoDB" id="1922814at2759"/>
<sequence>MGMGSLRRERVVILLGFLVVLFLGYVEADGKPGRILLESGGNASESALALRTARVDPLDGLKKYRGGFNLTNEHYWSSTIFTGKFGYFIAAAWLVVGLIYAATLIIYTFCKKRRYERKNFIHLKRRSNLHVFFAVMLTFLTIIASGVALGGSSRLHSRAMKVKNIVIEAANNATGTIYTVTKAVGTLQNDSQLNLNVEDSSHLLTTLNKLYSDAVRIERKAERTLHLVSKGLSILNVVTIFTVSLNLVAILALLISGPLRLHRIFKILVILCWVLTFLLWAYFGLYYFFGKFAGDLCMALDEYQQKPENSTLSSILSCSGGNSAQMVLHDVGGRIYDLIEELNSNITSIKPSFSGLEYICNPFSGPPEYNYQSDNCSSDTMRIAEAPLIIKRFACSGNGSESCKPGEFIPAQFYDKLELYASSMQDILDSYPGLESLVNCQLVKDAFSAILYRHCRPLKKYVHISWGSLAAVSTIMVVLILNWISEAHRWSKYQPSDGSVKPTLTDGLDVDAAETHAEHLEDKIEP</sequence>
<protein>
    <submittedName>
        <fullName evidence="3">Uncharacterized protein</fullName>
    </submittedName>
</protein>
<evidence type="ECO:0000256" key="1">
    <source>
        <dbReference type="SAM" id="Phobius"/>
    </source>
</evidence>
<keyword evidence="1" id="KW-0812">Transmembrane</keyword>
<gene>
    <name evidence="3" type="ORF">AXF42_Ash011179</name>
</gene>
<name>A0A2I0AL11_9ASPA</name>
<accession>A0A2I0AL11</accession>
<feature type="signal peptide" evidence="2">
    <location>
        <begin position="1"/>
        <end position="28"/>
    </location>
</feature>
<evidence type="ECO:0000313" key="4">
    <source>
        <dbReference type="Proteomes" id="UP000236161"/>
    </source>
</evidence>
<dbReference type="Proteomes" id="UP000236161">
    <property type="component" value="Unassembled WGS sequence"/>
</dbReference>
<dbReference type="PANTHER" id="PTHR31414">
    <property type="entry name" value="TRANSMEMBRANE PROTEIN DDB_G0292058"/>
    <property type="match status" value="1"/>
</dbReference>
<dbReference type="AlphaFoldDB" id="A0A2I0AL11"/>
<feature type="chain" id="PRO_5014163793" evidence="2">
    <location>
        <begin position="29"/>
        <end position="526"/>
    </location>
</feature>
<evidence type="ECO:0000256" key="2">
    <source>
        <dbReference type="SAM" id="SignalP"/>
    </source>
</evidence>
<keyword evidence="4" id="KW-1185">Reference proteome</keyword>
<dbReference type="GO" id="GO:0016020">
    <property type="term" value="C:membrane"/>
    <property type="evidence" value="ECO:0007669"/>
    <property type="project" value="TreeGrafter"/>
</dbReference>
<dbReference type="InterPro" id="IPR040283">
    <property type="entry name" value="DDB_G0292058-like"/>
</dbReference>
<organism evidence="3 4">
    <name type="scientific">Apostasia shenzhenica</name>
    <dbReference type="NCBI Taxonomy" id="1088818"/>
    <lineage>
        <taxon>Eukaryota</taxon>
        <taxon>Viridiplantae</taxon>
        <taxon>Streptophyta</taxon>
        <taxon>Embryophyta</taxon>
        <taxon>Tracheophyta</taxon>
        <taxon>Spermatophyta</taxon>
        <taxon>Magnoliopsida</taxon>
        <taxon>Liliopsida</taxon>
        <taxon>Asparagales</taxon>
        <taxon>Orchidaceae</taxon>
        <taxon>Apostasioideae</taxon>
        <taxon>Apostasia</taxon>
    </lineage>
</organism>
<keyword evidence="1" id="KW-0472">Membrane</keyword>
<feature type="transmembrane region" description="Helical" evidence="1">
    <location>
        <begin position="267"/>
        <end position="289"/>
    </location>
</feature>
<reference evidence="3 4" key="1">
    <citation type="journal article" date="2017" name="Nature">
        <title>The Apostasia genome and the evolution of orchids.</title>
        <authorList>
            <person name="Zhang G.Q."/>
            <person name="Liu K.W."/>
            <person name="Li Z."/>
            <person name="Lohaus R."/>
            <person name="Hsiao Y.Y."/>
            <person name="Niu S.C."/>
            <person name="Wang J.Y."/>
            <person name="Lin Y.C."/>
            <person name="Xu Q."/>
            <person name="Chen L.J."/>
            <person name="Yoshida K."/>
            <person name="Fujiwara S."/>
            <person name="Wang Z.W."/>
            <person name="Zhang Y.Q."/>
            <person name="Mitsuda N."/>
            <person name="Wang M."/>
            <person name="Liu G.H."/>
            <person name="Pecoraro L."/>
            <person name="Huang H.X."/>
            <person name="Xiao X.J."/>
            <person name="Lin M."/>
            <person name="Wu X.Y."/>
            <person name="Wu W.L."/>
            <person name="Chen Y.Y."/>
            <person name="Chang S.B."/>
            <person name="Sakamoto S."/>
            <person name="Ohme-Takagi M."/>
            <person name="Yagi M."/>
            <person name="Zeng S.J."/>
            <person name="Shen C.Y."/>
            <person name="Yeh C.M."/>
            <person name="Luo Y.B."/>
            <person name="Tsai W.C."/>
            <person name="Van de Peer Y."/>
            <person name="Liu Z.J."/>
        </authorList>
    </citation>
    <scope>NUCLEOTIDE SEQUENCE [LARGE SCALE GENOMIC DNA]</scope>
    <source>
        <strain evidence="4">cv. Shenzhen</strain>
        <tissue evidence="3">Stem</tissue>
    </source>
</reference>
<feature type="transmembrane region" description="Helical" evidence="1">
    <location>
        <begin position="234"/>
        <end position="255"/>
    </location>
</feature>
<proteinExistence type="predicted"/>
<feature type="transmembrane region" description="Helical" evidence="1">
    <location>
        <begin position="131"/>
        <end position="151"/>
    </location>
</feature>
<dbReference type="EMBL" id="KZ451974">
    <property type="protein sequence ID" value="PKA56249.1"/>
    <property type="molecule type" value="Genomic_DNA"/>
</dbReference>
<keyword evidence="1" id="KW-1133">Transmembrane helix</keyword>